<comment type="caution">
    <text evidence="4">The sequence shown here is derived from an EMBL/GenBank/DDBJ whole genome shotgun (WGS) entry which is preliminary data.</text>
</comment>
<dbReference type="Gene3D" id="2.60.120.260">
    <property type="entry name" value="Galactose-binding domain-like"/>
    <property type="match status" value="2"/>
</dbReference>
<evidence type="ECO:0000313" key="4">
    <source>
        <dbReference type="EMBL" id="OAM88404.1"/>
    </source>
</evidence>
<dbReference type="SUPFAM" id="SSF56300">
    <property type="entry name" value="Metallo-dependent phosphatases"/>
    <property type="match status" value="1"/>
</dbReference>
<feature type="domain" description="Calcineurin-like phosphoesterase" evidence="2">
    <location>
        <begin position="402"/>
        <end position="618"/>
    </location>
</feature>
<dbReference type="SUPFAM" id="SSF49785">
    <property type="entry name" value="Galactose-binding domain-like"/>
    <property type="match status" value="2"/>
</dbReference>
<evidence type="ECO:0000313" key="5">
    <source>
        <dbReference type="Proteomes" id="UP000078486"/>
    </source>
</evidence>
<sequence>MAGSKFQEASGAAAPNSIGPISSIHPNFTKITMKSTTPPAIPTAIRHPLLATALLALFVPLCGHSLLAAPATIVTENFEGDRVPPAAKPFNTTLAADATRAHSGASSLLVTPKKSYATVFFDLDDGLDFSKDCEFSFWVYSEKANSVSAYISADDGSSDRYTVTNALGTVEAGKWCEFRGTARAADWRKWDSAFRLVIKLSSPCWVDDVVIANTGPATLPSQTWPRLEKALHAAAGKRATALKPGATVTFDASRAAFAPDSAGVEATLPADAAAIIPAEGLLVFAIDAAADLDLAGSVTLEPDADLRPGLRATVLAGNTVVAAPAVKAKAWRGTKAAGDRPGPAPDIRGERPAAAVPLAPFRLTKGRHYITIAGPHFRSAGTFAKLELRAKDRPAEKPLQTFGFFSDTHLGFGRSNWMNFKLNARSGEELESSLRQLKREGADFAIIAGDMTDGGKASQYKDLASVVQHAGLPVYGCIGNHDTFANSRADIAKIIPKLFPSGPENTDYAFSPKKLPLRFIVLDGSYWRDKDGKIHDYKAKGADQTTYRAGMHDWLRKTLAEDTATPTLVVSHYPFYLQRGVSPVSGYDLGKTSLDKETVTLLDAAPNVVATLNGHLHCNEVATRNGITFIQNPAFVEWANAYRVFRVYKDRLEWEVRQFPNRGLIREGVIPEKALLYMLSTADGDLAGVIPLAPRKPVETVIDEGFEGGRLDAGAYRMTHAFDTTRAHSGRASLHVTPTAEWSTLSFDLDHRMDYNAGCEFSVWVYAEPGTRISSYVSAQIPGAKDRHTVANAAGTVEPGKWCRLSGKIPAGKWRMDEREVRLVVRAYGPCWIDDASLRAVK</sequence>
<evidence type="ECO:0000259" key="3">
    <source>
        <dbReference type="Pfam" id="PF02018"/>
    </source>
</evidence>
<dbReference type="Gene3D" id="3.60.21.10">
    <property type="match status" value="1"/>
</dbReference>
<dbReference type="PANTHER" id="PTHR43143">
    <property type="entry name" value="METALLOPHOSPHOESTERASE, CALCINEURIN SUPERFAMILY"/>
    <property type="match status" value="1"/>
</dbReference>
<name>A0A178IEG2_9BACT</name>
<reference evidence="4 5" key="1">
    <citation type="submission" date="2016-01" db="EMBL/GenBank/DDBJ databases">
        <title>High potential of lignocellulose degradation of a new Verrucomicrobia species.</title>
        <authorList>
            <person name="Wang Y."/>
            <person name="Shi Y."/>
            <person name="Qiu Z."/>
            <person name="Liu S."/>
            <person name="Yang H."/>
        </authorList>
    </citation>
    <scope>NUCLEOTIDE SEQUENCE [LARGE SCALE GENOMIC DNA]</scope>
    <source>
        <strain evidence="4 5">TSB47</strain>
    </source>
</reference>
<keyword evidence="1" id="KW-0378">Hydrolase</keyword>
<dbReference type="InterPro" id="IPR029052">
    <property type="entry name" value="Metallo-depent_PP-like"/>
</dbReference>
<evidence type="ECO:0000259" key="2">
    <source>
        <dbReference type="Pfam" id="PF00149"/>
    </source>
</evidence>
<dbReference type="InterPro" id="IPR004843">
    <property type="entry name" value="Calcineurin-like_PHP"/>
</dbReference>
<dbReference type="Proteomes" id="UP000078486">
    <property type="component" value="Unassembled WGS sequence"/>
</dbReference>
<dbReference type="AlphaFoldDB" id="A0A178IEG2"/>
<protein>
    <submittedName>
        <fullName evidence="4">Uncharacterized protein</fullName>
    </submittedName>
</protein>
<feature type="domain" description="CBM-cenC" evidence="3">
    <location>
        <begin position="91"/>
        <end position="181"/>
    </location>
</feature>
<dbReference type="Pfam" id="PF02018">
    <property type="entry name" value="CBM_4_9"/>
    <property type="match status" value="1"/>
</dbReference>
<dbReference type="InterPro" id="IPR003305">
    <property type="entry name" value="CenC_carb-bd"/>
</dbReference>
<dbReference type="GO" id="GO:0016798">
    <property type="term" value="F:hydrolase activity, acting on glycosyl bonds"/>
    <property type="evidence" value="ECO:0007669"/>
    <property type="project" value="InterPro"/>
</dbReference>
<dbReference type="EMBL" id="LRRQ01000136">
    <property type="protein sequence ID" value="OAM88404.1"/>
    <property type="molecule type" value="Genomic_DNA"/>
</dbReference>
<dbReference type="InterPro" id="IPR051918">
    <property type="entry name" value="STPP_CPPED1"/>
</dbReference>
<evidence type="ECO:0000256" key="1">
    <source>
        <dbReference type="ARBA" id="ARBA00022801"/>
    </source>
</evidence>
<accession>A0A178IEG2</accession>
<dbReference type="Pfam" id="PF00149">
    <property type="entry name" value="Metallophos"/>
    <property type="match status" value="1"/>
</dbReference>
<gene>
    <name evidence="4" type="ORF">AW736_18995</name>
</gene>
<keyword evidence="5" id="KW-1185">Reference proteome</keyword>
<dbReference type="InterPro" id="IPR008979">
    <property type="entry name" value="Galactose-bd-like_sf"/>
</dbReference>
<dbReference type="STRING" id="1184151.AW736_18995"/>
<proteinExistence type="predicted"/>
<dbReference type="PANTHER" id="PTHR43143:SF1">
    <property type="entry name" value="SERINE_THREONINE-PROTEIN PHOSPHATASE CPPED1"/>
    <property type="match status" value="1"/>
</dbReference>
<organism evidence="4 5">
    <name type="scientific">Termitidicoccus mucosus</name>
    <dbReference type="NCBI Taxonomy" id="1184151"/>
    <lineage>
        <taxon>Bacteria</taxon>
        <taxon>Pseudomonadati</taxon>
        <taxon>Verrucomicrobiota</taxon>
        <taxon>Opitutia</taxon>
        <taxon>Opitutales</taxon>
        <taxon>Opitutaceae</taxon>
        <taxon>Termitidicoccus</taxon>
    </lineage>
</organism>